<feature type="domain" description="RNA polymerase sigma-70 region 2" evidence="7">
    <location>
        <begin position="42"/>
        <end position="100"/>
    </location>
</feature>
<dbReference type="Pfam" id="PF04542">
    <property type="entry name" value="Sigma70_r2"/>
    <property type="match status" value="1"/>
</dbReference>
<dbReference type="InterPro" id="IPR013325">
    <property type="entry name" value="RNA_pol_sigma_r2"/>
</dbReference>
<keyword evidence="5" id="KW-0804">Transcription</keyword>
<evidence type="ECO:0000259" key="7">
    <source>
        <dbReference type="Pfam" id="PF04542"/>
    </source>
</evidence>
<dbReference type="EMBL" id="JANZXA010000010">
    <property type="protein sequence ID" value="MCT2400913.1"/>
    <property type="molecule type" value="Genomic_DNA"/>
</dbReference>
<dbReference type="SUPFAM" id="SSF88946">
    <property type="entry name" value="Sigma2 domain of RNA polymerase sigma factors"/>
    <property type="match status" value="1"/>
</dbReference>
<comment type="similarity">
    <text evidence="1">Belongs to the sigma-70 factor family. ECF subfamily.</text>
</comment>
<proteinExistence type="inferred from homology"/>
<sequence length="214" mass="24352">MFDICPNNETHTEEGDSFGGDAADETKRRIVRKELASCYQRYRVMAARRLRDEIAADDVVQAFALKALERFEQLRDVEAVHGWLRRLFETTLIDFCRRRGTRGQREVAFELEIHDRPHEALTDSVPDPERTIVSLMSNIKQEYADVIYRLDLKDQRKEDAARELGITVNNLTVRAHRARRALRDAIETVSVSFNGAALASVSSACSPAFALARS</sequence>
<evidence type="ECO:0000313" key="9">
    <source>
        <dbReference type="Proteomes" id="UP001165583"/>
    </source>
</evidence>
<evidence type="ECO:0000256" key="4">
    <source>
        <dbReference type="ARBA" id="ARBA00023125"/>
    </source>
</evidence>
<dbReference type="InterPro" id="IPR013324">
    <property type="entry name" value="RNA_pol_sigma_r3/r4-like"/>
</dbReference>
<evidence type="ECO:0000256" key="3">
    <source>
        <dbReference type="ARBA" id="ARBA00023082"/>
    </source>
</evidence>
<dbReference type="InterPro" id="IPR036388">
    <property type="entry name" value="WH-like_DNA-bd_sf"/>
</dbReference>
<keyword evidence="3" id="KW-0731">Sigma factor</keyword>
<evidence type="ECO:0000256" key="2">
    <source>
        <dbReference type="ARBA" id="ARBA00023015"/>
    </source>
</evidence>
<gene>
    <name evidence="8" type="ORF">NZK81_15270</name>
</gene>
<protein>
    <submittedName>
        <fullName evidence="8">Sigma-70 family RNA polymerase sigma factor</fullName>
    </submittedName>
</protein>
<reference evidence="8" key="1">
    <citation type="submission" date="2022-09" db="EMBL/GenBank/DDBJ databases">
        <title>Novosphingobium sp. Nov., a polycyclic aromatic hydrocarbon-degrading bacterium isolated form mangrove sediments in HongKong.</title>
        <authorList>
            <person name="Hu Z."/>
        </authorList>
    </citation>
    <scope>NUCLEOTIDE SEQUENCE</scope>
    <source>
        <strain evidence="8">HK4-1</strain>
    </source>
</reference>
<dbReference type="PANTHER" id="PTHR43133">
    <property type="entry name" value="RNA POLYMERASE ECF-TYPE SIGMA FACTO"/>
    <property type="match status" value="1"/>
</dbReference>
<evidence type="ECO:0000256" key="1">
    <source>
        <dbReference type="ARBA" id="ARBA00010641"/>
    </source>
</evidence>
<dbReference type="RefSeq" id="WP_013833489.1">
    <property type="nucleotide sequence ID" value="NZ_JANZXA010000010.1"/>
</dbReference>
<comment type="caution">
    <text evidence="8">The sequence shown here is derived from an EMBL/GenBank/DDBJ whole genome shotgun (WGS) entry which is preliminary data.</text>
</comment>
<keyword evidence="2" id="KW-0805">Transcription regulation</keyword>
<dbReference type="InterPro" id="IPR007627">
    <property type="entry name" value="RNA_pol_sigma70_r2"/>
</dbReference>
<organism evidence="8 9">
    <name type="scientific">Novosphingobium mangrovi</name>
    <name type="common">ex Huang et al. 2023</name>
    <dbReference type="NCBI Taxonomy" id="2976432"/>
    <lineage>
        <taxon>Bacteria</taxon>
        <taxon>Pseudomonadati</taxon>
        <taxon>Pseudomonadota</taxon>
        <taxon>Alphaproteobacteria</taxon>
        <taxon>Sphingomonadales</taxon>
        <taxon>Sphingomonadaceae</taxon>
        <taxon>Novosphingobium</taxon>
    </lineage>
</organism>
<dbReference type="Gene3D" id="1.10.10.10">
    <property type="entry name" value="Winged helix-like DNA-binding domain superfamily/Winged helix DNA-binding domain"/>
    <property type="match status" value="1"/>
</dbReference>
<feature type="region of interest" description="Disordered" evidence="6">
    <location>
        <begin position="1"/>
        <end position="22"/>
    </location>
</feature>
<evidence type="ECO:0000256" key="6">
    <source>
        <dbReference type="SAM" id="MobiDB-lite"/>
    </source>
</evidence>
<dbReference type="PANTHER" id="PTHR43133:SF8">
    <property type="entry name" value="RNA POLYMERASE SIGMA FACTOR HI_1459-RELATED"/>
    <property type="match status" value="1"/>
</dbReference>
<evidence type="ECO:0000256" key="5">
    <source>
        <dbReference type="ARBA" id="ARBA00023163"/>
    </source>
</evidence>
<accession>A0ABT2I7Z2</accession>
<keyword evidence="4" id="KW-0238">DNA-binding</keyword>
<dbReference type="InterPro" id="IPR039425">
    <property type="entry name" value="RNA_pol_sigma-70-like"/>
</dbReference>
<dbReference type="SUPFAM" id="SSF88659">
    <property type="entry name" value="Sigma3 and sigma4 domains of RNA polymerase sigma factors"/>
    <property type="match status" value="1"/>
</dbReference>
<dbReference type="Proteomes" id="UP001165583">
    <property type="component" value="Unassembled WGS sequence"/>
</dbReference>
<keyword evidence="9" id="KW-1185">Reference proteome</keyword>
<name>A0ABT2I7Z2_9SPHN</name>
<evidence type="ECO:0000313" key="8">
    <source>
        <dbReference type="EMBL" id="MCT2400913.1"/>
    </source>
</evidence>
<dbReference type="Gene3D" id="1.10.1740.10">
    <property type="match status" value="1"/>
</dbReference>